<gene>
    <name evidence="1" type="ORF">BT62DRAFT_936719</name>
</gene>
<evidence type="ECO:0000313" key="1">
    <source>
        <dbReference type="EMBL" id="KAG7441843.1"/>
    </source>
</evidence>
<comment type="caution">
    <text evidence="1">The sequence shown here is derived from an EMBL/GenBank/DDBJ whole genome shotgun (WGS) entry which is preliminary data.</text>
</comment>
<dbReference type="GeneID" id="66109474"/>
<proteinExistence type="predicted"/>
<keyword evidence="2" id="KW-1185">Reference proteome</keyword>
<dbReference type="OrthoDB" id="3197409at2759"/>
<sequence length="139" mass="15411">MSSPSSLTEWTKSQFSSLFRPSEHLFPEVSVFSADALIMVNHTVVSVVQFKTLLAEKFGAGAVQDADINWKELIYDDETGVVAGFVDVTRSMKFRIRAGPAQIHTYVGLSAKIVQNGDERTVTQMFYTSVDKAAEVHLH</sequence>
<dbReference type="AlphaFoldDB" id="A0A9P8AN20"/>
<dbReference type="Proteomes" id="UP000812287">
    <property type="component" value="Unassembled WGS sequence"/>
</dbReference>
<protein>
    <submittedName>
        <fullName evidence="1">Uncharacterized protein</fullName>
    </submittedName>
</protein>
<dbReference type="RefSeq" id="XP_043035343.1">
    <property type="nucleotide sequence ID" value="XM_043187177.1"/>
</dbReference>
<accession>A0A9P8AN20</accession>
<dbReference type="EMBL" id="MU250556">
    <property type="protein sequence ID" value="KAG7441843.1"/>
    <property type="molecule type" value="Genomic_DNA"/>
</dbReference>
<name>A0A9P8AN20_9AGAR</name>
<organism evidence="1 2">
    <name type="scientific">Guyanagaster necrorhizus</name>
    <dbReference type="NCBI Taxonomy" id="856835"/>
    <lineage>
        <taxon>Eukaryota</taxon>
        <taxon>Fungi</taxon>
        <taxon>Dikarya</taxon>
        <taxon>Basidiomycota</taxon>
        <taxon>Agaricomycotina</taxon>
        <taxon>Agaricomycetes</taxon>
        <taxon>Agaricomycetidae</taxon>
        <taxon>Agaricales</taxon>
        <taxon>Marasmiineae</taxon>
        <taxon>Physalacriaceae</taxon>
        <taxon>Guyanagaster</taxon>
    </lineage>
</organism>
<reference evidence="1" key="1">
    <citation type="submission" date="2020-11" db="EMBL/GenBank/DDBJ databases">
        <title>Adaptations for nitrogen fixation in a non-lichenized fungal sporocarp promotes dispersal by wood-feeding termites.</title>
        <authorList>
            <consortium name="DOE Joint Genome Institute"/>
            <person name="Koch R.A."/>
            <person name="Yoon G."/>
            <person name="Arayal U."/>
            <person name="Lail K."/>
            <person name="Amirebrahimi M."/>
            <person name="Labutti K."/>
            <person name="Lipzen A."/>
            <person name="Riley R."/>
            <person name="Barry K."/>
            <person name="Henrissat B."/>
            <person name="Grigoriev I.V."/>
            <person name="Herr J.R."/>
            <person name="Aime M.C."/>
        </authorList>
    </citation>
    <scope>NUCLEOTIDE SEQUENCE</scope>
    <source>
        <strain evidence="1">MCA 3950</strain>
    </source>
</reference>
<evidence type="ECO:0000313" key="2">
    <source>
        <dbReference type="Proteomes" id="UP000812287"/>
    </source>
</evidence>